<dbReference type="SMART" id="SM00020">
    <property type="entry name" value="Tryp_SPc"/>
    <property type="match status" value="1"/>
</dbReference>
<dbReference type="InterPro" id="IPR001314">
    <property type="entry name" value="Peptidase_S1A"/>
</dbReference>
<dbReference type="AlphaFoldDB" id="A0A9W8KV33"/>
<dbReference type="Pfam" id="PF00089">
    <property type="entry name" value="Trypsin"/>
    <property type="match status" value="1"/>
</dbReference>
<evidence type="ECO:0000256" key="5">
    <source>
        <dbReference type="ARBA" id="ARBA00023157"/>
    </source>
</evidence>
<protein>
    <submittedName>
        <fullName evidence="9">Trypsin-2</fullName>
    </submittedName>
</protein>
<name>A0A9W8KV33_9FUNG</name>
<feature type="chain" id="PRO_5040743272" evidence="7">
    <location>
        <begin position="18"/>
        <end position="326"/>
    </location>
</feature>
<dbReference type="InterPro" id="IPR043504">
    <property type="entry name" value="Peptidase_S1_PA_chymotrypsin"/>
</dbReference>
<evidence type="ECO:0000256" key="6">
    <source>
        <dbReference type="SAM" id="MobiDB-lite"/>
    </source>
</evidence>
<evidence type="ECO:0000256" key="4">
    <source>
        <dbReference type="ARBA" id="ARBA00022801"/>
    </source>
</evidence>
<dbReference type="InterPro" id="IPR018114">
    <property type="entry name" value="TRYPSIN_HIS"/>
</dbReference>
<evidence type="ECO:0000256" key="3">
    <source>
        <dbReference type="ARBA" id="ARBA00022670"/>
    </source>
</evidence>
<dbReference type="SUPFAM" id="SSF50494">
    <property type="entry name" value="Trypsin-like serine proteases"/>
    <property type="match status" value="1"/>
</dbReference>
<sequence length="326" mass="33934">MMPAPALALLLLAVCSASPVDEQQQQLDKRIVGGTQVATNKYPFAVHLLMTLGMEQYMCGGALIDAAYVVTAAHCTVNTNTNSVADATQMSVCYGSNSLSKQQCTTARQIYVHPDYNSETLTNDIAVIQISPLTLGKSVNTVSIYTGKLPEKTQLTTMGWGLTQSNNSNSIPDMLMSVDIEVGDSGVCATSTSNYQSADGPEVCAQNNLTPGKDSCEGDSGSPTILANNGTTAQLVAVTSSGYNMDKPGSAACGEKDGLGFYTHVYYYIDFITSATKLSASELTSDSGSSSGSEPQASTSSAASSPVGLPPLLLCAAWLAASVFSF</sequence>
<dbReference type="InterPro" id="IPR001254">
    <property type="entry name" value="Trypsin_dom"/>
</dbReference>
<keyword evidence="5" id="KW-1015">Disulfide bond</keyword>
<dbReference type="CDD" id="cd00190">
    <property type="entry name" value="Tryp_SPc"/>
    <property type="match status" value="1"/>
</dbReference>
<reference evidence="9" key="1">
    <citation type="submission" date="2022-07" db="EMBL/GenBank/DDBJ databases">
        <title>Phylogenomic reconstructions and comparative analyses of Kickxellomycotina fungi.</title>
        <authorList>
            <person name="Reynolds N.K."/>
            <person name="Stajich J.E."/>
            <person name="Barry K."/>
            <person name="Grigoriev I.V."/>
            <person name="Crous P."/>
            <person name="Smith M.E."/>
        </authorList>
    </citation>
    <scope>NUCLEOTIDE SEQUENCE</scope>
    <source>
        <strain evidence="9">NRRL 3115</strain>
    </source>
</reference>
<comment type="caution">
    <text evidence="9">The sequence shown here is derived from an EMBL/GenBank/DDBJ whole genome shotgun (WGS) entry which is preliminary data.</text>
</comment>
<dbReference type="EMBL" id="JANBTW010000078">
    <property type="protein sequence ID" value="KAJ2672690.1"/>
    <property type="molecule type" value="Genomic_DNA"/>
</dbReference>
<dbReference type="FunFam" id="2.40.10.10:FF:000068">
    <property type="entry name" value="transmembrane protease serine 2"/>
    <property type="match status" value="1"/>
</dbReference>
<dbReference type="InterPro" id="IPR009003">
    <property type="entry name" value="Peptidase_S1_PA"/>
</dbReference>
<evidence type="ECO:0000313" key="10">
    <source>
        <dbReference type="Proteomes" id="UP001151518"/>
    </source>
</evidence>
<dbReference type="GO" id="GO:0006508">
    <property type="term" value="P:proteolysis"/>
    <property type="evidence" value="ECO:0007669"/>
    <property type="project" value="UniProtKB-KW"/>
</dbReference>
<feature type="region of interest" description="Disordered" evidence="6">
    <location>
        <begin position="283"/>
        <end position="306"/>
    </location>
</feature>
<feature type="domain" description="Peptidase S1" evidence="8">
    <location>
        <begin position="31"/>
        <end position="277"/>
    </location>
</feature>
<dbReference type="GO" id="GO:0004252">
    <property type="term" value="F:serine-type endopeptidase activity"/>
    <property type="evidence" value="ECO:0007669"/>
    <property type="project" value="InterPro"/>
</dbReference>
<keyword evidence="7" id="KW-0732">Signal</keyword>
<dbReference type="Proteomes" id="UP001151518">
    <property type="component" value="Unassembled WGS sequence"/>
</dbReference>
<comment type="subcellular location">
    <subcellularLocation>
        <location evidence="1">Secreted</location>
    </subcellularLocation>
</comment>
<evidence type="ECO:0000256" key="2">
    <source>
        <dbReference type="ARBA" id="ARBA00022525"/>
    </source>
</evidence>
<evidence type="ECO:0000313" key="9">
    <source>
        <dbReference type="EMBL" id="KAJ2672690.1"/>
    </source>
</evidence>
<evidence type="ECO:0000256" key="7">
    <source>
        <dbReference type="SAM" id="SignalP"/>
    </source>
</evidence>
<organism evidence="9 10">
    <name type="scientific">Coemansia spiralis</name>
    <dbReference type="NCBI Taxonomy" id="417178"/>
    <lineage>
        <taxon>Eukaryota</taxon>
        <taxon>Fungi</taxon>
        <taxon>Fungi incertae sedis</taxon>
        <taxon>Zoopagomycota</taxon>
        <taxon>Kickxellomycotina</taxon>
        <taxon>Kickxellomycetes</taxon>
        <taxon>Kickxellales</taxon>
        <taxon>Kickxellaceae</taxon>
        <taxon>Coemansia</taxon>
    </lineage>
</organism>
<dbReference type="GO" id="GO:0005615">
    <property type="term" value="C:extracellular space"/>
    <property type="evidence" value="ECO:0007669"/>
    <property type="project" value="TreeGrafter"/>
</dbReference>
<evidence type="ECO:0000259" key="8">
    <source>
        <dbReference type="PROSITE" id="PS50240"/>
    </source>
</evidence>
<dbReference type="Gene3D" id="2.40.10.10">
    <property type="entry name" value="Trypsin-like serine proteases"/>
    <property type="match status" value="1"/>
</dbReference>
<keyword evidence="2" id="KW-0964">Secreted</keyword>
<gene>
    <name evidence="9" type="primary">PRSS2</name>
    <name evidence="9" type="ORF">GGI25_005008</name>
</gene>
<feature type="signal peptide" evidence="7">
    <location>
        <begin position="1"/>
        <end position="17"/>
    </location>
</feature>
<dbReference type="PANTHER" id="PTHR24264">
    <property type="entry name" value="TRYPSIN-RELATED"/>
    <property type="match status" value="1"/>
</dbReference>
<keyword evidence="4" id="KW-0378">Hydrolase</keyword>
<dbReference type="PRINTS" id="PR00722">
    <property type="entry name" value="CHYMOTRYPSIN"/>
</dbReference>
<dbReference type="PROSITE" id="PS00134">
    <property type="entry name" value="TRYPSIN_HIS"/>
    <property type="match status" value="1"/>
</dbReference>
<dbReference type="InterPro" id="IPR050127">
    <property type="entry name" value="Serine_Proteases_S1"/>
</dbReference>
<dbReference type="PROSITE" id="PS50240">
    <property type="entry name" value="TRYPSIN_DOM"/>
    <property type="match status" value="1"/>
</dbReference>
<evidence type="ECO:0000256" key="1">
    <source>
        <dbReference type="ARBA" id="ARBA00004613"/>
    </source>
</evidence>
<dbReference type="PANTHER" id="PTHR24264:SF65">
    <property type="entry name" value="SRCR DOMAIN-CONTAINING PROTEIN"/>
    <property type="match status" value="1"/>
</dbReference>
<accession>A0A9W8KV33</accession>
<keyword evidence="3" id="KW-0645">Protease</keyword>
<dbReference type="OrthoDB" id="6380398at2759"/>
<proteinExistence type="predicted"/>